<accession>A0A6L5Y841</accession>
<reference evidence="1 2" key="1">
    <citation type="submission" date="2019-08" db="EMBL/GenBank/DDBJ databases">
        <title>In-depth cultivation of the pig gut microbiome towards novel bacterial diversity and tailored functional studies.</title>
        <authorList>
            <person name="Wylensek D."/>
            <person name="Hitch T.C.A."/>
            <person name="Clavel T."/>
        </authorList>
    </citation>
    <scope>NUCLEOTIDE SEQUENCE [LARGE SCALE GENOMIC DNA]</scope>
    <source>
        <strain evidence="1 2">WCA-MUC-591-APC-3H</strain>
    </source>
</reference>
<evidence type="ECO:0000313" key="2">
    <source>
        <dbReference type="Proteomes" id="UP000474676"/>
    </source>
</evidence>
<protein>
    <submittedName>
        <fullName evidence="1">Uncharacterized protein</fullName>
    </submittedName>
</protein>
<evidence type="ECO:0000313" key="1">
    <source>
        <dbReference type="EMBL" id="MST52781.1"/>
    </source>
</evidence>
<keyword evidence="2" id="KW-1185">Reference proteome</keyword>
<name>A0A6L5Y841_9FIRM</name>
<sequence length="259" mass="29603">MFNDRMATPAIPERVFTLCKIVEKRPISSSDLKERMEPEFLHNGSSYYADYRNAAEELKLISISDNMISLAVNPDVIKSIETMRKYINGQLEQFKNGLFYQVTSAYYSLGNQVLSGEKNVAAMAPQMSQLIGRPVDAMAMRAWRFWVSFLGFGYLQDMFLIPNTDVFLKDLINNAGFEKKKRYSFGEFIERLRPYCNIVIDTNPSNRKINYGVSNGLRALHDSGCIKLEHILDQEDIWNLYPLKAHAITGTVTNITISK</sequence>
<proteinExistence type="predicted"/>
<dbReference type="Proteomes" id="UP000474676">
    <property type="component" value="Unassembled WGS sequence"/>
</dbReference>
<dbReference type="EMBL" id="VUMZ01000015">
    <property type="protein sequence ID" value="MST52781.1"/>
    <property type="molecule type" value="Genomic_DNA"/>
</dbReference>
<comment type="caution">
    <text evidence="1">The sequence shown here is derived from an EMBL/GenBank/DDBJ whole genome shotgun (WGS) entry which is preliminary data.</text>
</comment>
<organism evidence="1 2">
    <name type="scientific">Hornefia butyriciproducens</name>
    <dbReference type="NCBI Taxonomy" id="2652293"/>
    <lineage>
        <taxon>Bacteria</taxon>
        <taxon>Bacillati</taxon>
        <taxon>Bacillota</taxon>
        <taxon>Clostridia</taxon>
        <taxon>Peptostreptococcales</taxon>
        <taxon>Anaerovoracaceae</taxon>
        <taxon>Hornefia</taxon>
    </lineage>
</organism>
<dbReference type="AlphaFoldDB" id="A0A6L5Y841"/>
<gene>
    <name evidence="1" type="ORF">FYJ64_10800</name>
</gene>
<dbReference type="GeneID" id="303115811"/>
<dbReference type="RefSeq" id="WP_154575160.1">
    <property type="nucleotide sequence ID" value="NZ_VUMZ01000015.1"/>
</dbReference>